<gene>
    <name evidence="1" type="ORF">PPOP_1225</name>
</gene>
<comment type="caution">
    <text evidence="1">The sequence shown here is derived from an EMBL/GenBank/DDBJ whole genome shotgun (WGS) entry which is preliminary data.</text>
</comment>
<name>M9M3Q1_PAEPP</name>
<reference evidence="1 2" key="1">
    <citation type="submission" date="2012-10" db="EMBL/GenBank/DDBJ databases">
        <title>Draft Genome Sequence of Paenibacillus popilliae ATCC 14706T.</title>
        <authorList>
            <person name="Iiyama K."/>
            <person name="Mori K."/>
            <person name="Mon H."/>
            <person name="Chieda Y."/>
            <person name="Lee J.M."/>
            <person name="Kusakabe T."/>
            <person name="Tashiro K."/>
            <person name="Asano S."/>
            <person name="Yasunaga-Aoki C."/>
            <person name="Shimizu S."/>
        </authorList>
    </citation>
    <scope>NUCLEOTIDE SEQUENCE [LARGE SCALE GENOMIC DNA]</scope>
    <source>
        <strain evidence="1 2">ATCC 14706</strain>
    </source>
</reference>
<keyword evidence="2" id="KW-1185">Reference proteome</keyword>
<evidence type="ECO:0000313" key="1">
    <source>
        <dbReference type="EMBL" id="GAC41868.1"/>
    </source>
</evidence>
<accession>M9M3Q1</accession>
<dbReference type="AlphaFoldDB" id="M9M3Q1"/>
<organism evidence="1 2">
    <name type="scientific">Paenibacillus popilliae ATCC 14706</name>
    <dbReference type="NCBI Taxonomy" id="1212764"/>
    <lineage>
        <taxon>Bacteria</taxon>
        <taxon>Bacillati</taxon>
        <taxon>Bacillota</taxon>
        <taxon>Bacilli</taxon>
        <taxon>Bacillales</taxon>
        <taxon>Paenibacillaceae</taxon>
        <taxon>Paenibacillus</taxon>
    </lineage>
</organism>
<dbReference type="Proteomes" id="UP000029453">
    <property type="component" value="Unassembled WGS sequence"/>
</dbReference>
<protein>
    <submittedName>
        <fullName evidence="1">Uncharacterized protein</fullName>
    </submittedName>
</protein>
<dbReference type="EMBL" id="BALG01000052">
    <property type="protein sequence ID" value="GAC41868.1"/>
    <property type="molecule type" value="Genomic_DNA"/>
</dbReference>
<evidence type="ECO:0000313" key="2">
    <source>
        <dbReference type="Proteomes" id="UP000029453"/>
    </source>
</evidence>
<sequence length="62" mass="7113">MRIVQINHIPFLECSIRILLESGNPFFAEGSPDKGRDEEATKCVLSQFVWFEHELEQCIFGG</sequence>
<proteinExistence type="predicted"/>